<dbReference type="GO" id="GO:0007166">
    <property type="term" value="P:cell surface receptor signaling pathway"/>
    <property type="evidence" value="ECO:0007669"/>
    <property type="project" value="Ensembl"/>
</dbReference>
<dbReference type="Pfam" id="PF08568">
    <property type="entry name" value="Kinetochor_Ybp2"/>
    <property type="match status" value="1"/>
</dbReference>
<dbReference type="GO" id="GO:0042692">
    <property type="term" value="P:muscle cell differentiation"/>
    <property type="evidence" value="ECO:0007669"/>
    <property type="project" value="Ensembl"/>
</dbReference>
<dbReference type="GO" id="GO:0005171">
    <property type="term" value="F:hepatocyte growth factor receptor binding"/>
    <property type="evidence" value="ECO:0007669"/>
    <property type="project" value="Ensembl"/>
</dbReference>
<dbReference type="PANTHER" id="PTHR15430:SF1">
    <property type="entry name" value="GLOMULIN"/>
    <property type="match status" value="1"/>
</dbReference>
<dbReference type="GO" id="GO:0001570">
    <property type="term" value="P:vasculogenesis"/>
    <property type="evidence" value="ECO:0007669"/>
    <property type="project" value="Ensembl"/>
</dbReference>
<dbReference type="Ensembl" id="ENSSMRT00000032349.1">
    <property type="protein sequence ID" value="ENSSMRP00000027707.1"/>
    <property type="gene ID" value="ENSSMRG00000021364.1"/>
</dbReference>
<dbReference type="GO" id="GO:0055105">
    <property type="term" value="F:ubiquitin-protein transferase inhibitor activity"/>
    <property type="evidence" value="ECO:0007669"/>
    <property type="project" value="Ensembl"/>
</dbReference>
<dbReference type="GO" id="GO:0031463">
    <property type="term" value="C:Cul3-RING ubiquitin ligase complex"/>
    <property type="evidence" value="ECO:0007669"/>
    <property type="project" value="Ensembl"/>
</dbReference>
<dbReference type="OMA" id="TLCPMEH"/>
<keyword evidence="2" id="KW-1185">Reference proteome</keyword>
<dbReference type="InterPro" id="IPR019516">
    <property type="entry name" value="Glomulin/ALF4"/>
</dbReference>
<dbReference type="GO" id="GO:0031625">
    <property type="term" value="F:ubiquitin protein ligase binding"/>
    <property type="evidence" value="ECO:0007669"/>
    <property type="project" value="Ensembl"/>
</dbReference>
<proteinExistence type="predicted"/>
<dbReference type="GO" id="GO:0005737">
    <property type="term" value="C:cytoplasm"/>
    <property type="evidence" value="ECO:0007669"/>
    <property type="project" value="TreeGrafter"/>
</dbReference>
<reference evidence="1" key="1">
    <citation type="submission" date="2025-08" db="UniProtKB">
        <authorList>
            <consortium name="Ensembl"/>
        </authorList>
    </citation>
    <scope>IDENTIFICATION</scope>
</reference>
<evidence type="ECO:0000313" key="1">
    <source>
        <dbReference type="Ensembl" id="ENSSMRP00000027707.1"/>
    </source>
</evidence>
<sequence length="604" mass="68611">MMAEEELRNIIQKCQILDEEDFKGEDFNLFQVAGQKCLEEGHIAEVLEVVENEKNKVIVKSMGWNLAGPLIGCMLKYEHDEIEKERCLKILAKLVELCSPKELALGFLERIEQAASEQIAQTVLLLLKPLQEVLLKLHSKKAYSMGLSLSTILNQLALLPIPHTKQQLQEDKHGLCQCCAALIHFVEPFVREVVDHTETFSEGDYRNLKEELLGFCMKSLKYPLLMADLDQLPEDSVKSPFRQFAAEIIGILQDIKELIPKVFSHYGSKNESWDNEDLSKIDNEQSADCLACLSYIVFVHDCFGLAALPIVFNPAYILQCNIVHVGVLLRRTEESVLSKGLALLENCLLRLEGNSLSVEYLEFKGFIAIPQELVKVMTLCPFESLRKKSLKILQLYIDKFNEEGKYTLYRCLLKTSNHSGVEGYIIQNIKNQIDLSLQKTKGSKFFTGLQLVSLLDIVFSLPEDAETDLLQNSDRIMAALNLLRYLVIKDNENDNQTCVWTELHKIERNFLKPLHTGLNMSRAHYEAEIKNKKENRKDSSSASRNICSLTVAGEKMPNMTIEMELQVLQSALFTFDLIESVLARVEELIETKTKIGSEETTGIK</sequence>
<dbReference type="GO" id="GO:0042327">
    <property type="term" value="P:positive regulation of phosphorylation"/>
    <property type="evidence" value="ECO:0007669"/>
    <property type="project" value="Ensembl"/>
</dbReference>
<evidence type="ECO:0000313" key="2">
    <source>
        <dbReference type="Proteomes" id="UP000694421"/>
    </source>
</evidence>
<dbReference type="GO" id="GO:0001843">
    <property type="term" value="P:neural tube closure"/>
    <property type="evidence" value="ECO:0007669"/>
    <property type="project" value="Ensembl"/>
</dbReference>
<dbReference type="PANTHER" id="PTHR15430">
    <property type="entry name" value="GLOMULIN"/>
    <property type="match status" value="1"/>
</dbReference>
<dbReference type="GO" id="GO:0031462">
    <property type="term" value="C:Cul2-RING ubiquitin ligase complex"/>
    <property type="evidence" value="ECO:0007669"/>
    <property type="project" value="Ensembl"/>
</dbReference>
<accession>A0A8D0E851</accession>
<dbReference type="GO" id="GO:0032743">
    <property type="term" value="P:positive regulation of interleukin-2 production"/>
    <property type="evidence" value="ECO:0007669"/>
    <property type="project" value="Ensembl"/>
</dbReference>
<dbReference type="InterPro" id="IPR013877">
    <property type="entry name" value="YAP-bd/ALF4/Glomulin"/>
</dbReference>
<dbReference type="GO" id="GO:0031464">
    <property type="term" value="C:Cul4A-RING E3 ubiquitin ligase complex"/>
    <property type="evidence" value="ECO:0007669"/>
    <property type="project" value="Ensembl"/>
</dbReference>
<dbReference type="AlphaFoldDB" id="A0A8D0E851"/>
<dbReference type="GO" id="GO:0042130">
    <property type="term" value="P:negative regulation of T cell proliferation"/>
    <property type="evidence" value="ECO:0007669"/>
    <property type="project" value="Ensembl"/>
</dbReference>
<protein>
    <submittedName>
        <fullName evidence="1">Glomulin, FKBP associated protein</fullName>
    </submittedName>
</protein>
<dbReference type="Proteomes" id="UP000694421">
    <property type="component" value="Unplaced"/>
</dbReference>
<dbReference type="GO" id="GO:0040029">
    <property type="term" value="P:epigenetic regulation of gene expression"/>
    <property type="evidence" value="ECO:0007669"/>
    <property type="project" value="Ensembl"/>
</dbReference>
<name>A0A8D0E851_SALMN</name>
<dbReference type="GO" id="GO:0032434">
    <property type="term" value="P:regulation of proteasomal ubiquitin-dependent protein catabolic process"/>
    <property type="evidence" value="ECO:0007669"/>
    <property type="project" value="Ensembl"/>
</dbReference>
<reference evidence="1" key="2">
    <citation type="submission" date="2025-09" db="UniProtKB">
        <authorList>
            <consortium name="Ensembl"/>
        </authorList>
    </citation>
    <scope>IDENTIFICATION</scope>
</reference>
<dbReference type="GeneTree" id="ENSGT00390000018446"/>
<organism evidence="1 2">
    <name type="scientific">Salvator merianae</name>
    <name type="common">Argentine black and white tegu</name>
    <name type="synonym">Tupinambis merianae</name>
    <dbReference type="NCBI Taxonomy" id="96440"/>
    <lineage>
        <taxon>Eukaryota</taxon>
        <taxon>Metazoa</taxon>
        <taxon>Chordata</taxon>
        <taxon>Craniata</taxon>
        <taxon>Vertebrata</taxon>
        <taxon>Euteleostomi</taxon>
        <taxon>Lepidosauria</taxon>
        <taxon>Squamata</taxon>
        <taxon>Bifurcata</taxon>
        <taxon>Unidentata</taxon>
        <taxon>Episquamata</taxon>
        <taxon>Laterata</taxon>
        <taxon>Teiioidea</taxon>
        <taxon>Teiidae</taxon>
        <taxon>Salvator</taxon>
    </lineage>
</organism>